<keyword evidence="3" id="KW-1185">Reference proteome</keyword>
<protein>
    <submittedName>
        <fullName evidence="2">Protein AATF</fullName>
    </submittedName>
</protein>
<organism evidence="2 3">
    <name type="scientific">Geodia barretti</name>
    <name type="common">Barrett's horny sponge</name>
    <dbReference type="NCBI Taxonomy" id="519541"/>
    <lineage>
        <taxon>Eukaryota</taxon>
        <taxon>Metazoa</taxon>
        <taxon>Porifera</taxon>
        <taxon>Demospongiae</taxon>
        <taxon>Heteroscleromorpha</taxon>
        <taxon>Tetractinellida</taxon>
        <taxon>Astrophorina</taxon>
        <taxon>Geodiidae</taxon>
        <taxon>Geodia</taxon>
    </lineage>
</organism>
<dbReference type="InterPro" id="IPR012617">
    <property type="entry name" value="AATF_C"/>
</dbReference>
<dbReference type="GO" id="GO:0005730">
    <property type="term" value="C:nucleolus"/>
    <property type="evidence" value="ECO:0007669"/>
    <property type="project" value="TreeGrafter"/>
</dbReference>
<name>A0AA35S8U4_GEOBA</name>
<comment type="caution">
    <text evidence="2">The sequence shown here is derived from an EMBL/GenBank/DDBJ whole genome shotgun (WGS) entry which is preliminary data.</text>
</comment>
<sequence>MHCFSLFQAFVQVDRSTVAQIKHVLQDKERLVKRSQLKRSVYRVLGKREEAEDGSHDSHLRSHDEEIYDEDDFYHQLLKDLIERKMNHAESADPVVMGRQWMALQKLRSKVKKKVDTKASKGRKIRYDVHPKLVGFMAPVEQGEMSHSARNDLFVSLFGAHSQQTLKP</sequence>
<dbReference type="PANTHER" id="PTHR15565:SF0">
    <property type="entry name" value="PROTEIN AATF"/>
    <property type="match status" value="1"/>
</dbReference>
<accession>A0AA35S8U4</accession>
<dbReference type="InterPro" id="IPR039223">
    <property type="entry name" value="AATF/Bfr2"/>
</dbReference>
<dbReference type="Pfam" id="PF08164">
    <property type="entry name" value="TRAUB"/>
    <property type="match status" value="1"/>
</dbReference>
<dbReference type="PANTHER" id="PTHR15565">
    <property type="entry name" value="AATF PROTEIN APOPTOSIS ANTAGONIZING TRANSCRIPTION FACTOR"/>
    <property type="match status" value="1"/>
</dbReference>
<gene>
    <name evidence="2" type="ORF">GBAR_LOCUS14626</name>
</gene>
<evidence type="ECO:0000259" key="1">
    <source>
        <dbReference type="Pfam" id="PF08164"/>
    </source>
</evidence>
<dbReference type="AlphaFoldDB" id="A0AA35S8U4"/>
<reference evidence="2" key="1">
    <citation type="submission" date="2023-03" db="EMBL/GenBank/DDBJ databases">
        <authorList>
            <person name="Steffen K."/>
            <person name="Cardenas P."/>
        </authorList>
    </citation>
    <scope>NUCLEOTIDE SEQUENCE</scope>
</reference>
<evidence type="ECO:0000313" key="2">
    <source>
        <dbReference type="EMBL" id="CAI8025289.1"/>
    </source>
</evidence>
<dbReference type="EMBL" id="CASHTH010002138">
    <property type="protein sequence ID" value="CAI8025289.1"/>
    <property type="molecule type" value="Genomic_DNA"/>
</dbReference>
<evidence type="ECO:0000313" key="3">
    <source>
        <dbReference type="Proteomes" id="UP001174909"/>
    </source>
</evidence>
<feature type="domain" description="Apoptosis-antagonizing transcription factor C-terminal" evidence="1">
    <location>
        <begin position="74"/>
        <end position="158"/>
    </location>
</feature>
<proteinExistence type="predicted"/>
<dbReference type="Proteomes" id="UP001174909">
    <property type="component" value="Unassembled WGS sequence"/>
</dbReference>